<accession>A0ABV7J1C3</accession>
<dbReference type="RefSeq" id="WP_380074137.1">
    <property type="nucleotide sequence ID" value="NZ_JBHRTO010000002.1"/>
</dbReference>
<feature type="transmembrane region" description="Helical" evidence="1">
    <location>
        <begin position="804"/>
        <end position="824"/>
    </location>
</feature>
<feature type="transmembrane region" description="Helical" evidence="1">
    <location>
        <begin position="529"/>
        <end position="548"/>
    </location>
</feature>
<dbReference type="InterPro" id="IPR019286">
    <property type="entry name" value="DUF2339_TM"/>
</dbReference>
<evidence type="ECO:0000313" key="3">
    <source>
        <dbReference type="Proteomes" id="UP001595547"/>
    </source>
</evidence>
<name>A0ABV7J1C3_9RHOB</name>
<feature type="transmembrane region" description="Helical" evidence="1">
    <location>
        <begin position="434"/>
        <end position="456"/>
    </location>
</feature>
<feature type="transmembrane region" description="Helical" evidence="1">
    <location>
        <begin position="700"/>
        <end position="720"/>
    </location>
</feature>
<keyword evidence="1" id="KW-0812">Transmembrane</keyword>
<dbReference type="Proteomes" id="UP001595547">
    <property type="component" value="Unassembled WGS sequence"/>
</dbReference>
<feature type="transmembrane region" description="Helical" evidence="1">
    <location>
        <begin position="868"/>
        <end position="888"/>
    </location>
</feature>
<evidence type="ECO:0000256" key="1">
    <source>
        <dbReference type="SAM" id="Phobius"/>
    </source>
</evidence>
<feature type="transmembrane region" description="Helical" evidence="1">
    <location>
        <begin position="497"/>
        <end position="523"/>
    </location>
</feature>
<comment type="caution">
    <text evidence="2">The sequence shown here is derived from an EMBL/GenBank/DDBJ whole genome shotgun (WGS) entry which is preliminary data.</text>
</comment>
<keyword evidence="1" id="KW-1133">Transmembrane helix</keyword>
<keyword evidence="1" id="KW-0472">Membrane</keyword>
<feature type="transmembrane region" description="Helical" evidence="1">
    <location>
        <begin position="894"/>
        <end position="914"/>
    </location>
</feature>
<keyword evidence="3" id="KW-1185">Reference proteome</keyword>
<feature type="transmembrane region" description="Helical" evidence="1">
    <location>
        <begin position="147"/>
        <end position="167"/>
    </location>
</feature>
<dbReference type="PANTHER" id="PTHR38434">
    <property type="entry name" value="BLL2549 PROTEIN"/>
    <property type="match status" value="1"/>
</dbReference>
<feature type="transmembrane region" description="Helical" evidence="1">
    <location>
        <begin position="732"/>
        <end position="752"/>
    </location>
</feature>
<dbReference type="EMBL" id="JBHRTO010000002">
    <property type="protein sequence ID" value="MFC3182470.1"/>
    <property type="molecule type" value="Genomic_DNA"/>
</dbReference>
<feature type="transmembrane region" description="Helical" evidence="1">
    <location>
        <begin position="334"/>
        <end position="357"/>
    </location>
</feature>
<reference evidence="3" key="1">
    <citation type="journal article" date="2019" name="Int. J. Syst. Evol. Microbiol.">
        <title>The Global Catalogue of Microorganisms (GCM) 10K type strain sequencing project: providing services to taxonomists for standard genome sequencing and annotation.</title>
        <authorList>
            <consortium name="The Broad Institute Genomics Platform"/>
            <consortium name="The Broad Institute Genome Sequencing Center for Infectious Disease"/>
            <person name="Wu L."/>
            <person name="Ma J."/>
        </authorList>
    </citation>
    <scope>NUCLEOTIDE SEQUENCE [LARGE SCALE GENOMIC DNA]</scope>
    <source>
        <strain evidence="3">KCTC 52039</strain>
    </source>
</reference>
<sequence>MEGLLVLLALVALAIPVLIIVLLVGQSGLRSRVGMLEHRLAEQDKRLQDLLATAVGPVLAPATVVVVDPVLPEPSPVEDALPITAAPVAEVAGTEAVRPMTPWDRAAARAAGVASATTPTEAAPPLPRAPSGPSVFTRFAAWLKLNWVYAVSAASLALAGVFFVQYGIENGLLPPGLRVLAGIAFGLCLIAAGEWLRRRSGDGEDVSTAYLPSVFAGAGLVSVFAAVLSARLMYGLIGPQMAFVGHVATAALALVLGWFYGPLLIAVGLLGAFAAPFVVNGGAQAAPWLYGYFALIAALGLGVDTLRRWAWVSVLALVLGYAGGWLSLMGGAGVAGWVALLVVLPMLAVAVPERGLIPAQDGPSVLMAAMLGKQRPPFPVLLAAGAGVASTVGLVLLAGATSAEAMLALGGLVLLALAYVIWAERAEGLADLGFVPAVGFWLVLVQAGSAGLPLYWDFLGAMDRAPEVPAPMTITWLVGMAALISAAFAWRSRQMGVLALLHGAAAALVAPVAVAILALLWLPERVIGAYPWALHVMAVAAGMVALAVMFAKGEDRRRPAYATLSALSLIALALFLLTTHTALTLALAALALVAAGLDRRFKLPEMGWFIQAAVAVLGYRLLADPGLDWAFIAPLRQVLLAFVGVIVALVAALRILPEGRVLPKGVLESAAAGLSAILANILITRWVLPEGAFGSLDTHYSMSLNALPWLVLMLMQIYRARLGGVLLRLRQAIALVAGLLAAGALALAVGPFNPLFSYYAEDPGALVVGPMLLDSLLLAYGVPGLILLAAVWKLPGLGRLRMAFLTVGLALLALYLGLEIRRFWQGDWLGAPGVKQGELYSYTLALMLLGAGLLYQAIARRSGTLRRVAMAVIGLTIAKVFLLDAAGLTGLTRVVSFLGLGLCLAGLAWLNRWAGEVSTQKRDT</sequence>
<feature type="transmembrane region" description="Helical" evidence="1">
    <location>
        <begin position="606"/>
        <end position="623"/>
    </location>
</feature>
<feature type="transmembrane region" description="Helical" evidence="1">
    <location>
        <begin position="629"/>
        <end position="653"/>
    </location>
</feature>
<feature type="transmembrane region" description="Helical" evidence="1">
    <location>
        <begin position="179"/>
        <end position="196"/>
    </location>
</feature>
<protein>
    <submittedName>
        <fullName evidence="2">DUF2339 domain-containing protein</fullName>
    </submittedName>
</protein>
<feature type="transmembrane region" description="Helical" evidence="1">
    <location>
        <begin position="468"/>
        <end position="490"/>
    </location>
</feature>
<proteinExistence type="predicted"/>
<evidence type="ECO:0000313" key="2">
    <source>
        <dbReference type="EMBL" id="MFC3182470.1"/>
    </source>
</evidence>
<feature type="transmembrane region" description="Helical" evidence="1">
    <location>
        <begin position="839"/>
        <end position="856"/>
    </location>
</feature>
<dbReference type="Pfam" id="PF10101">
    <property type="entry name" value="DUF2339"/>
    <property type="match status" value="1"/>
</dbReference>
<feature type="transmembrane region" description="Helical" evidence="1">
    <location>
        <begin position="665"/>
        <end position="688"/>
    </location>
</feature>
<feature type="transmembrane region" description="Helical" evidence="1">
    <location>
        <begin position="378"/>
        <end position="399"/>
    </location>
</feature>
<feature type="transmembrane region" description="Helical" evidence="1">
    <location>
        <begin position="310"/>
        <end position="328"/>
    </location>
</feature>
<dbReference type="InterPro" id="IPR014600">
    <property type="entry name" value="UCP035905_mem"/>
</dbReference>
<dbReference type="PIRSF" id="PIRSF035905">
    <property type="entry name" value="UCP035905_mp"/>
    <property type="match status" value="1"/>
</dbReference>
<gene>
    <name evidence="2" type="ORF">ACFOGH_15840</name>
</gene>
<feature type="transmembrane region" description="Helical" evidence="1">
    <location>
        <begin position="208"/>
        <end position="230"/>
    </location>
</feature>
<organism evidence="2 3">
    <name type="scientific">Cypionkella sinensis</name>
    <dbReference type="NCBI Taxonomy" id="1756043"/>
    <lineage>
        <taxon>Bacteria</taxon>
        <taxon>Pseudomonadati</taxon>
        <taxon>Pseudomonadota</taxon>
        <taxon>Alphaproteobacteria</taxon>
        <taxon>Rhodobacterales</taxon>
        <taxon>Paracoccaceae</taxon>
        <taxon>Cypionkella</taxon>
    </lineage>
</organism>
<feature type="transmembrane region" description="Helical" evidence="1">
    <location>
        <begin position="772"/>
        <end position="792"/>
    </location>
</feature>
<feature type="transmembrane region" description="Helical" evidence="1">
    <location>
        <begin position="285"/>
        <end position="303"/>
    </location>
</feature>
<dbReference type="PANTHER" id="PTHR38434:SF1">
    <property type="entry name" value="BLL2549 PROTEIN"/>
    <property type="match status" value="1"/>
</dbReference>
<feature type="transmembrane region" description="Helical" evidence="1">
    <location>
        <begin position="6"/>
        <end position="25"/>
    </location>
</feature>
<feature type="transmembrane region" description="Helical" evidence="1">
    <location>
        <begin position="405"/>
        <end position="422"/>
    </location>
</feature>